<evidence type="ECO:0000256" key="10">
    <source>
        <dbReference type="ARBA" id="ARBA00023125"/>
    </source>
</evidence>
<dbReference type="InterPro" id="IPR006171">
    <property type="entry name" value="TOPRIM_dom"/>
</dbReference>
<comment type="caution">
    <text evidence="12">Lacks conserved residue(s) required for the propagation of feature annotation.</text>
</comment>
<accession>C6XRH9</accession>
<dbReference type="PANTHER" id="PTHR30313">
    <property type="entry name" value="DNA PRIMASE"/>
    <property type="match status" value="1"/>
</dbReference>
<dbReference type="eggNOG" id="COG0358">
    <property type="taxonomic scope" value="Bacteria"/>
</dbReference>
<dbReference type="GO" id="GO:0008270">
    <property type="term" value="F:zinc ion binding"/>
    <property type="evidence" value="ECO:0007669"/>
    <property type="project" value="UniProtKB-KW"/>
</dbReference>
<dbReference type="SUPFAM" id="SSF57783">
    <property type="entry name" value="Zinc beta-ribbon"/>
    <property type="match status" value="1"/>
</dbReference>
<dbReference type="InterPro" id="IPR006295">
    <property type="entry name" value="DNA_primase_DnaG"/>
</dbReference>
<keyword evidence="2 12" id="KW-0639">Primosome</keyword>
<evidence type="ECO:0000313" key="17">
    <source>
        <dbReference type="Proteomes" id="UP000002745"/>
    </source>
</evidence>
<organism evidence="16 17">
    <name type="scientific">Hirschia baltica (strain ATCC 49814 / DSM 5838 / IFAM 1418)</name>
    <dbReference type="NCBI Taxonomy" id="582402"/>
    <lineage>
        <taxon>Bacteria</taxon>
        <taxon>Pseudomonadati</taxon>
        <taxon>Pseudomonadota</taxon>
        <taxon>Alphaproteobacteria</taxon>
        <taxon>Hyphomonadales</taxon>
        <taxon>Hyphomonadaceae</taxon>
        <taxon>Hirschia</taxon>
    </lineage>
</organism>
<dbReference type="EMBL" id="CP001678">
    <property type="protein sequence ID" value="ACT58811.1"/>
    <property type="molecule type" value="Genomic_DNA"/>
</dbReference>
<dbReference type="GO" id="GO:0003899">
    <property type="term" value="F:DNA-directed RNA polymerase activity"/>
    <property type="evidence" value="ECO:0007669"/>
    <property type="project" value="UniProtKB-UniRule"/>
</dbReference>
<dbReference type="PANTHER" id="PTHR30313:SF2">
    <property type="entry name" value="DNA PRIMASE"/>
    <property type="match status" value="1"/>
</dbReference>
<dbReference type="AlphaFoldDB" id="C6XRH9"/>
<keyword evidence="9" id="KW-0460">Magnesium</keyword>
<keyword evidence="6 13" id="KW-0479">Metal-binding</keyword>
<dbReference type="HOGENOM" id="CLU_013501_5_3_5"/>
<dbReference type="InterPro" id="IPR036977">
    <property type="entry name" value="DNA_primase_Znf_CHC2"/>
</dbReference>
<protein>
    <recommendedName>
        <fullName evidence="12 13">DNA primase</fullName>
        <ecNumber evidence="12">2.7.7.101</ecNumber>
    </recommendedName>
</protein>
<dbReference type="GO" id="GO:0003677">
    <property type="term" value="F:DNA binding"/>
    <property type="evidence" value="ECO:0007669"/>
    <property type="project" value="UniProtKB-KW"/>
</dbReference>
<keyword evidence="5 12" id="KW-0235">DNA replication</keyword>
<evidence type="ECO:0000256" key="1">
    <source>
        <dbReference type="ARBA" id="ARBA00022478"/>
    </source>
</evidence>
<feature type="domain" description="Toprim" evidence="15">
    <location>
        <begin position="276"/>
        <end position="358"/>
    </location>
</feature>
<evidence type="ECO:0000256" key="11">
    <source>
        <dbReference type="ARBA" id="ARBA00023163"/>
    </source>
</evidence>
<dbReference type="GO" id="GO:1990077">
    <property type="term" value="C:primosome complex"/>
    <property type="evidence" value="ECO:0007669"/>
    <property type="project" value="UniProtKB-KW"/>
</dbReference>
<evidence type="ECO:0000256" key="8">
    <source>
        <dbReference type="ARBA" id="ARBA00022833"/>
    </source>
</evidence>
<dbReference type="SUPFAM" id="SSF56731">
    <property type="entry name" value="DNA primase core"/>
    <property type="match status" value="1"/>
</dbReference>
<dbReference type="InterPro" id="IPR034151">
    <property type="entry name" value="TOPRIM_DnaG_bac"/>
</dbReference>
<keyword evidence="10 12" id="KW-0238">DNA-binding</keyword>
<dbReference type="GO" id="GO:0005737">
    <property type="term" value="C:cytoplasm"/>
    <property type="evidence" value="ECO:0007669"/>
    <property type="project" value="TreeGrafter"/>
</dbReference>
<keyword evidence="4 12" id="KW-0548">Nucleotidyltransferase</keyword>
<dbReference type="InterPro" id="IPR013264">
    <property type="entry name" value="DNAG_N"/>
</dbReference>
<comment type="cofactor">
    <cofactor evidence="13">
        <name>Zn(2+)</name>
        <dbReference type="ChEBI" id="CHEBI:29105"/>
    </cofactor>
    <text evidence="13">Binds 1 zinc ion per monomer.</text>
</comment>
<dbReference type="NCBIfam" id="TIGR01391">
    <property type="entry name" value="dnaG"/>
    <property type="match status" value="1"/>
</dbReference>
<sequence>MRFSEAFIDELKDRLPISGYVGRKVKLVRSGKNFKGLSPFKDENTPSFYVDDDKRSYRCFSTQNSGDIISFVQETEGLSFQEAVEKLVQLAGMEMPTETKAEKKQVTKRKSLFELMEAAVAFYEEQLREPVGEQAREYLSKSRGLGEGAWRRHRIGYAPEGWQTLHDHLIKMGATAKELLEIGLVRPSKNSSKPPYDAFRHRIIFPILDPTGRPIALGGRALEPGHVLKEKGIPKYVNSSETPLFHKSSVIYNYGRARDAIYKLSRNASSADPFARGLIVTEGYMDVIAMAEHGFSTAVAPMGTALTEEQLKMLWRVGPEPIMCFDGDEAGQKAAMRAVDLALPMLEPGKSVYVTILPQGMDPDDLLKTDGGEYGLRDLLRNARPLVELLWDRELNKEKLDTPERRAGFEARLDEAVSAIANEQVRRAYERELKDRRYQYFRDQRQAKQTPFRKNEWGGKNSSNFRGKNIAQGPVIKLADTRGLTGRTGLGMIVRAIDSPNLMDEAKEMLAMADFRDEDVLALRNAALDVQDFGEKVDRSAIAAHLRSLGRTRSAKLLEEYPNQEPIDPSSTIGREWLAALERFPTVAALKDEAESEKNAFASANGVEEHKAEWARRKRLVAERQALKAKSQEPIDDITTSNSQD</sequence>
<evidence type="ECO:0000256" key="2">
    <source>
        <dbReference type="ARBA" id="ARBA00022515"/>
    </source>
</evidence>
<evidence type="ECO:0000256" key="3">
    <source>
        <dbReference type="ARBA" id="ARBA00022679"/>
    </source>
</evidence>
<keyword evidence="3 12" id="KW-0808">Transferase</keyword>
<comment type="catalytic activity">
    <reaction evidence="12">
        <text>ssDNA + n NTP = ssDNA/pppN(pN)n-1 hybrid + (n-1) diphosphate.</text>
        <dbReference type="EC" id="2.7.7.101"/>
    </reaction>
</comment>
<dbReference type="SMART" id="SM00400">
    <property type="entry name" value="ZnF_CHCC"/>
    <property type="match status" value="1"/>
</dbReference>
<name>C6XRH9_HIRBI</name>
<comment type="subunit">
    <text evidence="12">Monomer. Interacts with DnaB.</text>
</comment>
<gene>
    <name evidence="12" type="primary">dnaG</name>
    <name evidence="16" type="ordered locus">Hbal_1119</name>
</gene>
<dbReference type="OrthoDB" id="9803773at2"/>
<evidence type="ECO:0000256" key="4">
    <source>
        <dbReference type="ARBA" id="ARBA00022695"/>
    </source>
</evidence>
<dbReference type="InterPro" id="IPR030846">
    <property type="entry name" value="DnaG_bac"/>
</dbReference>
<dbReference type="Pfam" id="PF01807">
    <property type="entry name" value="Zn_ribbon_DnaG"/>
    <property type="match status" value="1"/>
</dbReference>
<comment type="similarity">
    <text evidence="12 13">Belongs to the DnaG primase family.</text>
</comment>
<dbReference type="SMART" id="SM00493">
    <property type="entry name" value="TOPRIM"/>
    <property type="match status" value="1"/>
</dbReference>
<dbReference type="PROSITE" id="PS50880">
    <property type="entry name" value="TOPRIM"/>
    <property type="match status" value="1"/>
</dbReference>
<dbReference type="Pfam" id="PF13155">
    <property type="entry name" value="Toprim_2"/>
    <property type="match status" value="1"/>
</dbReference>
<reference evidence="17" key="1">
    <citation type="journal article" date="2011" name="J. Bacteriol.">
        <title>Genome sequences of eight morphologically diverse alphaproteobacteria.</title>
        <authorList>
            <consortium name="US DOE Joint Genome Institute"/>
            <person name="Brown P.J."/>
            <person name="Kysela D.T."/>
            <person name="Buechlein A."/>
            <person name="Hemmerich C."/>
            <person name="Brun Y.V."/>
        </authorList>
    </citation>
    <scope>NUCLEOTIDE SEQUENCE [LARGE SCALE GENOMIC DNA]</scope>
    <source>
        <strain evidence="17">ATCC 49814 / DSM 5838 / IFAM 1418</strain>
    </source>
</reference>
<evidence type="ECO:0000256" key="12">
    <source>
        <dbReference type="HAMAP-Rule" id="MF_00974"/>
    </source>
</evidence>
<dbReference type="InterPro" id="IPR002694">
    <property type="entry name" value="Znf_CHC2"/>
</dbReference>
<evidence type="ECO:0000256" key="9">
    <source>
        <dbReference type="ARBA" id="ARBA00022842"/>
    </source>
</evidence>
<dbReference type="RefSeq" id="WP_015826961.1">
    <property type="nucleotide sequence ID" value="NC_012982.1"/>
</dbReference>
<dbReference type="Gene3D" id="3.90.980.10">
    <property type="entry name" value="DNA primase, catalytic core, N-terminal domain"/>
    <property type="match status" value="1"/>
</dbReference>
<keyword evidence="11 12" id="KW-0804">Transcription</keyword>
<dbReference type="CDD" id="cd03364">
    <property type="entry name" value="TOPRIM_DnaG_primases"/>
    <property type="match status" value="1"/>
</dbReference>
<dbReference type="GO" id="GO:0000428">
    <property type="term" value="C:DNA-directed RNA polymerase complex"/>
    <property type="evidence" value="ECO:0007669"/>
    <property type="project" value="UniProtKB-KW"/>
</dbReference>
<dbReference type="Pfam" id="PF08275">
    <property type="entry name" value="DNAG_N"/>
    <property type="match status" value="1"/>
</dbReference>
<dbReference type="Gene3D" id="3.90.580.10">
    <property type="entry name" value="Zinc finger, CHC2-type domain"/>
    <property type="match status" value="1"/>
</dbReference>
<dbReference type="GO" id="GO:0006269">
    <property type="term" value="P:DNA replication, synthesis of primer"/>
    <property type="evidence" value="ECO:0007669"/>
    <property type="project" value="UniProtKB-UniRule"/>
</dbReference>
<dbReference type="KEGG" id="hba:Hbal_1119"/>
<dbReference type="InterPro" id="IPR050219">
    <property type="entry name" value="DnaG_primase"/>
</dbReference>
<keyword evidence="7" id="KW-0863">Zinc-finger</keyword>
<evidence type="ECO:0000259" key="15">
    <source>
        <dbReference type="PROSITE" id="PS50880"/>
    </source>
</evidence>
<dbReference type="PIRSF" id="PIRSF002811">
    <property type="entry name" value="DnaG"/>
    <property type="match status" value="1"/>
</dbReference>
<evidence type="ECO:0000256" key="13">
    <source>
        <dbReference type="PIRNR" id="PIRNR002811"/>
    </source>
</evidence>
<dbReference type="STRING" id="582402.Hbal_1119"/>
<keyword evidence="8 13" id="KW-0862">Zinc</keyword>
<evidence type="ECO:0000313" key="16">
    <source>
        <dbReference type="EMBL" id="ACT58811.1"/>
    </source>
</evidence>
<evidence type="ECO:0000256" key="5">
    <source>
        <dbReference type="ARBA" id="ARBA00022705"/>
    </source>
</evidence>
<dbReference type="Gene3D" id="3.40.1360.10">
    <property type="match status" value="1"/>
</dbReference>
<comment type="function">
    <text evidence="12 13">RNA polymerase that catalyzes the synthesis of short RNA molecules used as primers for DNA polymerase during DNA replication.</text>
</comment>
<evidence type="ECO:0000256" key="14">
    <source>
        <dbReference type="SAM" id="MobiDB-lite"/>
    </source>
</evidence>
<dbReference type="HAMAP" id="MF_00974">
    <property type="entry name" value="DNA_primase_DnaG"/>
    <property type="match status" value="1"/>
</dbReference>
<dbReference type="InterPro" id="IPR037068">
    <property type="entry name" value="DNA_primase_core_N_sf"/>
</dbReference>
<keyword evidence="17" id="KW-1185">Reference proteome</keyword>
<dbReference type="Proteomes" id="UP000002745">
    <property type="component" value="Chromosome"/>
</dbReference>
<keyword evidence="1 12" id="KW-0240">DNA-directed RNA polymerase</keyword>
<feature type="region of interest" description="Disordered" evidence="14">
    <location>
        <begin position="625"/>
        <end position="645"/>
    </location>
</feature>
<proteinExistence type="inferred from homology"/>
<evidence type="ECO:0000256" key="7">
    <source>
        <dbReference type="ARBA" id="ARBA00022771"/>
    </source>
</evidence>
<evidence type="ECO:0000256" key="6">
    <source>
        <dbReference type="ARBA" id="ARBA00022723"/>
    </source>
</evidence>
<dbReference type="EC" id="2.7.7.101" evidence="12"/>